<dbReference type="PANTHER" id="PTHR23501">
    <property type="entry name" value="MAJOR FACILITATOR SUPERFAMILY"/>
    <property type="match status" value="1"/>
</dbReference>
<feature type="transmembrane region" description="Helical" evidence="11">
    <location>
        <begin position="184"/>
        <end position="205"/>
    </location>
</feature>
<dbReference type="PROSITE" id="PS50850">
    <property type="entry name" value="MFS"/>
    <property type="match status" value="1"/>
</dbReference>
<dbReference type="GO" id="GO:0005886">
    <property type="term" value="C:plasma membrane"/>
    <property type="evidence" value="ECO:0007669"/>
    <property type="project" value="TreeGrafter"/>
</dbReference>
<dbReference type="InterPro" id="IPR016901">
    <property type="entry name" value="APC10/Doc1"/>
</dbReference>
<keyword evidence="8 11" id="KW-0472">Membrane</keyword>
<accession>A0A8H8QJP8</accession>
<evidence type="ECO:0000313" key="14">
    <source>
        <dbReference type="EMBL" id="SYW77344.1"/>
    </source>
</evidence>
<evidence type="ECO:0000256" key="6">
    <source>
        <dbReference type="ARBA" id="ARBA00022776"/>
    </source>
</evidence>
<keyword evidence="9" id="KW-0131">Cell cycle</keyword>
<evidence type="ECO:0000256" key="9">
    <source>
        <dbReference type="ARBA" id="ARBA00023306"/>
    </source>
</evidence>
<dbReference type="PROSITE" id="PS51284">
    <property type="entry name" value="DOC"/>
    <property type="match status" value="1"/>
</dbReference>
<dbReference type="InterPro" id="IPR004939">
    <property type="entry name" value="APC_su10/DOC_dom"/>
</dbReference>
<sequence length="878" mass="94611">MTTARLPLSRQITRAHRPPCSFIRNYLQADSTPHSVVTIPLDATRDEHYQSTSSNHTDRNNDAGSSSSSTEAEAGPEQEDYVKVMPPLRKLAPLLTALWVPVFVASMDGTVTATLISSISSSFNASEQAQWLGSAYLLSVACFTPLYGRMTDIIGRKNCMFTALTFFTTGTVLCGLSTSMNMLIFARALAGMGGGGLTTTTSIVLSDLVPLKNRGLLQGLTNIIFGLGSGLGGPIGGWMNDTLGWRRAFLIQIPLLLMDYVLAFIFVNVKTPNALVQQSKWEKLKSIDFNGAFSLVLGLSSTLISLSLMSASDLHISNPFVWGGFVIGFASISFFFYAEAKIARNPILPLRLITQRSGAAVAFANFCLSIVSFGTLYHFPLYFQAVKLETPSLAGLHLIPNSIALSVGSVLAGLTMRSSGRYYSYNLVNSMLITVSIICFTTFTQDSSEAYTYASIVPHGFGTAGVLTCTLIALINSVPRSDVAVATSMSYMARNTGQILGVSGGGTLFQALLKRQLRQKITGKDADRIISEIRHKSSIVPELPMELQKAAVESYAFALRWVFTGIAVVSLGTVIGCAFIEDKGLPNYEDAKDTEEDNGGVGGSSDHRTTKTDVGLPPGTSWTLSSYKPGSGVPELRSPDLTKLWQSDGNQPHLINIQFSRRTCVTHLSIYLDVKQDDSYTPTRVAVKAGTNYHDLTMVRQRTFDSPQGWKHFSMTPVGAVDSVASEEDEEADGEGEGEEDEEEEDGGVEGVEGEDAEGGEGIRVWLIQVCILANHMNGKDTHIRRLIVFGPKREVGAMGNASSGVKRGPLTKMANAVPTNRSRTALELGANGGNVTLAQLLSLQEQAQNGTEGDEDEEGEAASLPRRSGLSLFGNIR</sequence>
<dbReference type="GO" id="GO:0031145">
    <property type="term" value="P:anaphase-promoting complex-dependent catabolic process"/>
    <property type="evidence" value="ECO:0007669"/>
    <property type="project" value="InterPro"/>
</dbReference>
<keyword evidence="5 11" id="KW-0812">Transmembrane</keyword>
<evidence type="ECO:0000256" key="7">
    <source>
        <dbReference type="ARBA" id="ARBA00022989"/>
    </source>
</evidence>
<reference evidence="14" key="1">
    <citation type="submission" date="2018-08" db="EMBL/GenBank/DDBJ databases">
        <authorList>
            <person name="Guldener U."/>
        </authorList>
    </citation>
    <scope>NUCLEOTIDE SEQUENCE</scope>
    <source>
        <strain evidence="14">UB2</strain>
    </source>
</reference>
<dbReference type="InterPro" id="IPR020846">
    <property type="entry name" value="MFS_dom"/>
</dbReference>
<dbReference type="Pfam" id="PF03256">
    <property type="entry name" value="ANAPC10"/>
    <property type="match status" value="1"/>
</dbReference>
<dbReference type="GO" id="GO:0051301">
    <property type="term" value="P:cell division"/>
    <property type="evidence" value="ECO:0007669"/>
    <property type="project" value="UniProtKB-KW"/>
</dbReference>
<comment type="caution">
    <text evidence="14">The sequence shown here is derived from an EMBL/GenBank/DDBJ whole genome shotgun (WGS) entry which is preliminary data.</text>
</comment>
<feature type="transmembrane region" description="Helical" evidence="11">
    <location>
        <begin position="217"/>
        <end position="237"/>
    </location>
</feature>
<dbReference type="PANTHER" id="PTHR23501:SF191">
    <property type="entry name" value="VACUOLAR BASIC AMINO ACID TRANSPORTER 4"/>
    <property type="match status" value="1"/>
</dbReference>
<feature type="transmembrane region" description="Helical" evidence="11">
    <location>
        <begin position="91"/>
        <end position="116"/>
    </location>
</feature>
<feature type="transmembrane region" description="Helical" evidence="11">
    <location>
        <begin position="558"/>
        <end position="580"/>
    </location>
</feature>
<feature type="transmembrane region" description="Helical" evidence="11">
    <location>
        <begin position="399"/>
        <end position="416"/>
    </location>
</feature>
<feature type="domain" description="DOC" evidence="13">
    <location>
        <begin position="592"/>
        <end position="816"/>
    </location>
</feature>
<dbReference type="Proteomes" id="UP000658997">
    <property type="component" value="Unassembled WGS sequence"/>
</dbReference>
<organism evidence="14 15">
    <name type="scientific">Ustilago bromivora</name>
    <dbReference type="NCBI Taxonomy" id="307758"/>
    <lineage>
        <taxon>Eukaryota</taxon>
        <taxon>Fungi</taxon>
        <taxon>Dikarya</taxon>
        <taxon>Basidiomycota</taxon>
        <taxon>Ustilaginomycotina</taxon>
        <taxon>Ustilaginomycetes</taxon>
        <taxon>Ustilaginales</taxon>
        <taxon>Ustilaginaceae</taxon>
        <taxon>Ustilago</taxon>
    </lineage>
</organism>
<evidence type="ECO:0000256" key="10">
    <source>
        <dbReference type="SAM" id="MobiDB-lite"/>
    </source>
</evidence>
<keyword evidence="6" id="KW-0498">Mitosis</keyword>
<evidence type="ECO:0000259" key="12">
    <source>
        <dbReference type="PROSITE" id="PS50850"/>
    </source>
</evidence>
<dbReference type="SMART" id="SM01337">
    <property type="entry name" value="APC10"/>
    <property type="match status" value="1"/>
</dbReference>
<feature type="compositionally biased region" description="Acidic residues" evidence="10">
    <location>
        <begin position="725"/>
        <end position="756"/>
    </location>
</feature>
<dbReference type="GO" id="GO:0012505">
    <property type="term" value="C:endomembrane system"/>
    <property type="evidence" value="ECO:0007669"/>
    <property type="project" value="UniProtKB-SubCell"/>
</dbReference>
<feature type="domain" description="Major facilitator superfamily (MFS) profile" evidence="12">
    <location>
        <begin position="94"/>
        <end position="585"/>
    </location>
</feature>
<evidence type="ECO:0000256" key="11">
    <source>
        <dbReference type="SAM" id="Phobius"/>
    </source>
</evidence>
<evidence type="ECO:0000256" key="8">
    <source>
        <dbReference type="ARBA" id="ARBA00023136"/>
    </source>
</evidence>
<gene>
    <name evidence="14" type="ORF">UBRO2_01803</name>
</gene>
<protein>
    <submittedName>
        <fullName evidence="14">Related to VBA1 - Vacuolar Basic Amino acid transporter</fullName>
    </submittedName>
</protein>
<proteinExistence type="inferred from homology"/>
<feature type="transmembrane region" description="Helical" evidence="11">
    <location>
        <begin position="450"/>
        <end position="475"/>
    </location>
</feature>
<feature type="region of interest" description="Disordered" evidence="10">
    <location>
        <begin position="720"/>
        <end position="756"/>
    </location>
</feature>
<feature type="region of interest" description="Disordered" evidence="10">
    <location>
        <begin position="847"/>
        <end position="878"/>
    </location>
</feature>
<dbReference type="Gene3D" id="2.60.120.260">
    <property type="entry name" value="Galactose-binding domain-like"/>
    <property type="match status" value="1"/>
</dbReference>
<dbReference type="CDD" id="cd08366">
    <property type="entry name" value="APC10"/>
    <property type="match status" value="1"/>
</dbReference>
<dbReference type="EMBL" id="ULHB01000025">
    <property type="protein sequence ID" value="SYW77344.1"/>
    <property type="molecule type" value="Genomic_DNA"/>
</dbReference>
<evidence type="ECO:0000256" key="3">
    <source>
        <dbReference type="ARBA" id="ARBA00022448"/>
    </source>
</evidence>
<feature type="transmembrane region" description="Helical" evidence="11">
    <location>
        <begin position="423"/>
        <end position="444"/>
    </location>
</feature>
<keyword evidence="4" id="KW-0132">Cell division</keyword>
<evidence type="ECO:0000259" key="13">
    <source>
        <dbReference type="PROSITE" id="PS51284"/>
    </source>
</evidence>
<dbReference type="InterPro" id="IPR008979">
    <property type="entry name" value="Galactose-bd-like_sf"/>
</dbReference>
<dbReference type="SUPFAM" id="SSF49785">
    <property type="entry name" value="Galactose-binding domain-like"/>
    <property type="match status" value="1"/>
</dbReference>
<dbReference type="AlphaFoldDB" id="A0A8H8QJP8"/>
<feature type="region of interest" description="Disordered" evidence="10">
    <location>
        <begin position="590"/>
        <end position="633"/>
    </location>
</feature>
<feature type="transmembrane region" description="Helical" evidence="11">
    <location>
        <begin position="320"/>
        <end position="338"/>
    </location>
</feature>
<dbReference type="SUPFAM" id="SSF103473">
    <property type="entry name" value="MFS general substrate transporter"/>
    <property type="match status" value="1"/>
</dbReference>
<comment type="subcellular location">
    <subcellularLocation>
        <location evidence="1">Endomembrane system</location>
        <topology evidence="1">Multi-pass membrane protein</topology>
    </subcellularLocation>
</comment>
<keyword evidence="7 11" id="KW-1133">Transmembrane helix</keyword>
<evidence type="ECO:0000313" key="15">
    <source>
        <dbReference type="Proteomes" id="UP000658997"/>
    </source>
</evidence>
<dbReference type="GO" id="GO:0000329">
    <property type="term" value="C:fungal-type vacuole membrane"/>
    <property type="evidence" value="ECO:0007669"/>
    <property type="project" value="TreeGrafter"/>
</dbReference>
<dbReference type="GO" id="GO:0015174">
    <property type="term" value="F:basic amino acid transmembrane transporter activity"/>
    <property type="evidence" value="ECO:0007669"/>
    <property type="project" value="TreeGrafter"/>
</dbReference>
<keyword evidence="3" id="KW-0813">Transport</keyword>
<name>A0A8H8QJP8_9BASI</name>
<dbReference type="InterPro" id="IPR036259">
    <property type="entry name" value="MFS_trans_sf"/>
</dbReference>
<feature type="transmembrane region" description="Helical" evidence="11">
    <location>
        <begin position="289"/>
        <end position="308"/>
    </location>
</feature>
<evidence type="ECO:0000256" key="5">
    <source>
        <dbReference type="ARBA" id="ARBA00022692"/>
    </source>
</evidence>
<feature type="transmembrane region" description="Helical" evidence="11">
    <location>
        <begin position="159"/>
        <end position="178"/>
    </location>
</feature>
<dbReference type="FunFam" id="2.60.120.260:FF:000336">
    <property type="entry name" value="Chromosome 1, whole genome shotgun sequence"/>
    <property type="match status" value="1"/>
</dbReference>
<feature type="transmembrane region" description="Helical" evidence="11">
    <location>
        <begin position="128"/>
        <end position="147"/>
    </location>
</feature>
<comment type="similarity">
    <text evidence="2">Belongs to the APC10 family.</text>
</comment>
<feature type="transmembrane region" description="Helical" evidence="11">
    <location>
        <begin position="249"/>
        <end position="269"/>
    </location>
</feature>
<dbReference type="Gene3D" id="1.20.1250.20">
    <property type="entry name" value="MFS general substrate transporter like domains"/>
    <property type="match status" value="1"/>
</dbReference>
<evidence type="ECO:0000256" key="4">
    <source>
        <dbReference type="ARBA" id="ARBA00022618"/>
    </source>
</evidence>
<dbReference type="Pfam" id="PF07690">
    <property type="entry name" value="MFS_1"/>
    <property type="match status" value="1"/>
</dbReference>
<feature type="region of interest" description="Disordered" evidence="10">
    <location>
        <begin position="47"/>
        <end position="79"/>
    </location>
</feature>
<evidence type="ECO:0000256" key="2">
    <source>
        <dbReference type="ARBA" id="ARBA00006762"/>
    </source>
</evidence>
<feature type="transmembrane region" description="Helical" evidence="11">
    <location>
        <begin position="359"/>
        <end position="379"/>
    </location>
</feature>
<dbReference type="GO" id="GO:0005680">
    <property type="term" value="C:anaphase-promoting complex"/>
    <property type="evidence" value="ECO:0007669"/>
    <property type="project" value="InterPro"/>
</dbReference>
<dbReference type="InterPro" id="IPR011701">
    <property type="entry name" value="MFS"/>
</dbReference>
<evidence type="ECO:0000256" key="1">
    <source>
        <dbReference type="ARBA" id="ARBA00004127"/>
    </source>
</evidence>
<keyword evidence="15" id="KW-1185">Reference proteome</keyword>